<dbReference type="EMBL" id="RQGP01000010">
    <property type="protein sequence ID" value="TGL93972.1"/>
    <property type="molecule type" value="Genomic_DNA"/>
</dbReference>
<sequence>METIKSTISRYEEKAFLQIHFTEKEIMIDLTSDDSISLKNSFNDLIVRLKNGKFQIELVDSQEDLYYHVCKEYLRQLNSEISNIYGQMRTYGIVKDE</sequence>
<dbReference type="Proteomes" id="UP000298263">
    <property type="component" value="Unassembled WGS sequence"/>
</dbReference>
<evidence type="ECO:0000313" key="1">
    <source>
        <dbReference type="EMBL" id="TGL93972.1"/>
    </source>
</evidence>
<proteinExistence type="predicted"/>
<organism evidence="1 2">
    <name type="scientific">Leptospira congkakensis</name>
    <dbReference type="NCBI Taxonomy" id="2484932"/>
    <lineage>
        <taxon>Bacteria</taxon>
        <taxon>Pseudomonadati</taxon>
        <taxon>Spirochaetota</taxon>
        <taxon>Spirochaetia</taxon>
        <taxon>Leptospirales</taxon>
        <taxon>Leptospiraceae</taxon>
        <taxon>Leptospira</taxon>
    </lineage>
</organism>
<reference evidence="1" key="1">
    <citation type="journal article" date="2019" name="PLoS Negl. Trop. Dis.">
        <title>Revisiting the worldwide diversity of Leptospira species in the environment.</title>
        <authorList>
            <person name="Vincent A.T."/>
            <person name="Schiettekatte O."/>
            <person name="Bourhy P."/>
            <person name="Veyrier F.J."/>
            <person name="Picardeau M."/>
        </authorList>
    </citation>
    <scope>NUCLEOTIDE SEQUENCE [LARGE SCALE GENOMIC DNA]</scope>
    <source>
        <strain evidence="1">201702422</strain>
    </source>
</reference>
<dbReference type="RefSeq" id="WP_135587742.1">
    <property type="nucleotide sequence ID" value="NZ_RQGO01000019.1"/>
</dbReference>
<evidence type="ECO:0000313" key="2">
    <source>
        <dbReference type="Proteomes" id="UP000298263"/>
    </source>
</evidence>
<keyword evidence="2" id="KW-1185">Reference proteome</keyword>
<dbReference type="AlphaFoldDB" id="A0A4Z1AE91"/>
<accession>A0A4Z1AE91</accession>
<protein>
    <submittedName>
        <fullName evidence="1">Uncharacterized protein</fullName>
    </submittedName>
</protein>
<comment type="caution">
    <text evidence="1">The sequence shown here is derived from an EMBL/GenBank/DDBJ whole genome shotgun (WGS) entry which is preliminary data.</text>
</comment>
<dbReference type="OrthoDB" id="1265891at2"/>
<gene>
    <name evidence="1" type="ORF">EHQ69_05760</name>
</gene>
<name>A0A4Z1AE91_9LEPT</name>